<feature type="region of interest" description="Disordered" evidence="2">
    <location>
        <begin position="536"/>
        <end position="629"/>
    </location>
</feature>
<dbReference type="AlphaFoldDB" id="A0A6T7HKI6"/>
<evidence type="ECO:0008006" key="5">
    <source>
        <dbReference type="Google" id="ProtNLM"/>
    </source>
</evidence>
<feature type="region of interest" description="Disordered" evidence="2">
    <location>
        <begin position="782"/>
        <end position="810"/>
    </location>
</feature>
<dbReference type="EMBL" id="HBHQ01012659">
    <property type="protein sequence ID" value="CAD9816608.1"/>
    <property type="molecule type" value="Transcribed_RNA"/>
</dbReference>
<feature type="compositionally biased region" description="Low complexity" evidence="2">
    <location>
        <begin position="556"/>
        <end position="565"/>
    </location>
</feature>
<name>A0A6T7HKI6_9STRA</name>
<feature type="coiled-coil region" evidence="1">
    <location>
        <begin position="461"/>
        <end position="488"/>
    </location>
</feature>
<feature type="compositionally biased region" description="Polar residues" evidence="2">
    <location>
        <begin position="213"/>
        <end position="225"/>
    </location>
</feature>
<feature type="compositionally biased region" description="Polar residues" evidence="2">
    <location>
        <begin position="591"/>
        <end position="606"/>
    </location>
</feature>
<feature type="region of interest" description="Disordered" evidence="2">
    <location>
        <begin position="187"/>
        <end position="230"/>
    </location>
</feature>
<feature type="compositionally biased region" description="Basic and acidic residues" evidence="2">
    <location>
        <begin position="203"/>
        <end position="212"/>
    </location>
</feature>
<proteinExistence type="predicted"/>
<organism evidence="4">
    <name type="scientific">Attheya septentrionalis</name>
    <dbReference type="NCBI Taxonomy" id="420275"/>
    <lineage>
        <taxon>Eukaryota</taxon>
        <taxon>Sar</taxon>
        <taxon>Stramenopiles</taxon>
        <taxon>Ochrophyta</taxon>
        <taxon>Bacillariophyta</taxon>
        <taxon>Coscinodiscophyceae</taxon>
        <taxon>Chaetocerotophycidae</taxon>
        <taxon>Chaetocerotales</taxon>
        <taxon>Attheyaceae</taxon>
        <taxon>Attheya</taxon>
    </lineage>
</organism>
<dbReference type="EMBL" id="HBHQ01012671">
    <property type="protein sequence ID" value="CAD9816617.1"/>
    <property type="molecule type" value="Transcribed_RNA"/>
</dbReference>
<evidence type="ECO:0000256" key="1">
    <source>
        <dbReference type="SAM" id="Coils"/>
    </source>
</evidence>
<reference evidence="4" key="1">
    <citation type="submission" date="2021-01" db="EMBL/GenBank/DDBJ databases">
        <authorList>
            <person name="Corre E."/>
            <person name="Pelletier E."/>
            <person name="Niang G."/>
            <person name="Scheremetjew M."/>
            <person name="Finn R."/>
            <person name="Kale V."/>
            <person name="Holt S."/>
            <person name="Cochrane G."/>
            <person name="Meng A."/>
            <person name="Brown T."/>
            <person name="Cohen L."/>
        </authorList>
    </citation>
    <scope>NUCLEOTIDE SEQUENCE</scope>
    <source>
        <strain evidence="4">CCMP2084</strain>
    </source>
</reference>
<feature type="region of interest" description="Disordered" evidence="2">
    <location>
        <begin position="892"/>
        <end position="913"/>
    </location>
</feature>
<protein>
    <recommendedName>
        <fullName evidence="5">PAS domain-containing protein</fullName>
    </recommendedName>
</protein>
<keyword evidence="1" id="KW-0175">Coiled coil</keyword>
<sequence length="913" mass="99848">MDSSFPPDFDSSLLDWDEVEYRCEKTSQSSKDGLLETSTEFQGQIGNGSWQSSSENGGSVTYSQSSFTAGSSFNSTTKQNENSNEKRTNAQMTDSLPFDFKAQMEKAMETINQHGLAYLQRQAHDGPEVPPSDPSATSKSPLRLPQHLMYEPGTGSQMEGAGSVSEINAASAAAIEAGMVYTGKLPENPLASGTNTDINNGKKRGEAQDKQKSSQTVSSRKNSGGSFHPAVVSNLTGVNAMSASKWSIPSTPAVEQKFDQIQTNEVNPRPPAMTSSSGCPPHIVADNKNPNQVVFPQIMFNPGVSNGQIMYLPQTAADQSALLFQQNQLQHGDMMTASLPLQPLKQVPTTMNGPEVDDSIVANATDSSQLKGKKSQQQQPPQVPPPPFYLFDAPCELRANFLKSQQMYNIPIVPDNNSYHYGMAVNGFHPQANATGHTQIASMPGGHENVQLLDGRTQTKKNNIRERNEREQKRAQKITDLIETLRQSMLKGGWKVEMKSKYHTLSTCADYMRHLIKTTEEQETAVEKAKCDLSLQRSKLQRQQASREPRSDRDSVTSSITISSVDNGDKSCNMEEGATKQKGSTEVVALASQNPEKIVKSSSTAINKHKRGREEDSSPAANSRGPRGRNISIAMMSTMSDITDNNRASPSGDRHPGKLRHHRSTNKSDSVTSETLIANAVGDGKKEGGFNESEAKKRSNQESYLGDNFVVDYQEAFISSNVPQIIATAAGRIVAFNKFFLKVAGLSEAEARSLTIFSIVQAEKLSSLFEMVATALRTTKVKDTNSNEASSSEKTTNSDNGVTSDEQQSSDDEVHAWSYNGVTLPCIPFNHKSRRKGTRHPNPLFMTVTLIRDEDPLKRCFHCILTDSPGKKGALGSVTPELLAMFFAENTVKQSKRRKSSSKRRKKDGCDDA</sequence>
<feature type="compositionally biased region" description="Polar residues" evidence="2">
    <location>
        <begin position="786"/>
        <end position="807"/>
    </location>
</feature>
<feature type="region of interest" description="Disordered" evidence="2">
    <location>
        <begin position="367"/>
        <end position="387"/>
    </location>
</feature>
<feature type="region of interest" description="Disordered" evidence="2">
    <location>
        <begin position="642"/>
        <end position="674"/>
    </location>
</feature>
<dbReference type="SUPFAM" id="SSF47459">
    <property type="entry name" value="HLH, helix-loop-helix DNA-binding domain"/>
    <property type="match status" value="1"/>
</dbReference>
<feature type="compositionally biased region" description="Polar residues" evidence="2">
    <location>
        <begin position="26"/>
        <end position="82"/>
    </location>
</feature>
<evidence type="ECO:0000256" key="2">
    <source>
        <dbReference type="SAM" id="MobiDB-lite"/>
    </source>
</evidence>
<feature type="compositionally biased region" description="Basic residues" evidence="2">
    <location>
        <begin position="894"/>
        <end position="907"/>
    </location>
</feature>
<feature type="region of interest" description="Disordered" evidence="2">
    <location>
        <begin position="25"/>
        <end position="96"/>
    </location>
</feature>
<gene>
    <name evidence="3" type="ORF">ASEP1449_LOCUS8440</name>
    <name evidence="4" type="ORF">ASEP1449_LOCUS8449</name>
</gene>
<evidence type="ECO:0000313" key="4">
    <source>
        <dbReference type="EMBL" id="CAD9816617.1"/>
    </source>
</evidence>
<feature type="region of interest" description="Disordered" evidence="2">
    <location>
        <begin position="122"/>
        <end position="162"/>
    </location>
</feature>
<evidence type="ECO:0000313" key="3">
    <source>
        <dbReference type="EMBL" id="CAD9816608.1"/>
    </source>
</evidence>
<dbReference type="InterPro" id="IPR036638">
    <property type="entry name" value="HLH_DNA-bd_sf"/>
</dbReference>
<feature type="compositionally biased region" description="Basic and acidic residues" evidence="2">
    <location>
        <begin position="567"/>
        <end position="579"/>
    </location>
</feature>
<dbReference type="GO" id="GO:0046983">
    <property type="term" value="F:protein dimerization activity"/>
    <property type="evidence" value="ECO:0007669"/>
    <property type="project" value="InterPro"/>
</dbReference>
<feature type="compositionally biased region" description="Basic and acidic residues" evidence="2">
    <location>
        <begin position="545"/>
        <end position="555"/>
    </location>
</feature>
<accession>A0A6T7HKI6</accession>